<dbReference type="EMBL" id="SRPY01000147">
    <property type="protein sequence ID" value="KAG5927912.1"/>
    <property type="molecule type" value="Genomic_DNA"/>
</dbReference>
<gene>
    <name evidence="2" type="ORF">E4U42_001554</name>
</gene>
<feature type="region of interest" description="Disordered" evidence="1">
    <location>
        <begin position="1"/>
        <end position="36"/>
    </location>
</feature>
<dbReference type="AlphaFoldDB" id="A0A8K0J904"/>
<sequence>MARADDKFVAEDKPLEPQDQETVKSLPEDADETNFDDVVAKDPELKKDLDAGIDKSNIIEETTRGAKPERGAYKEPSDDVSDLVDE</sequence>
<organism evidence="2 3">
    <name type="scientific">Claviceps africana</name>
    <dbReference type="NCBI Taxonomy" id="83212"/>
    <lineage>
        <taxon>Eukaryota</taxon>
        <taxon>Fungi</taxon>
        <taxon>Dikarya</taxon>
        <taxon>Ascomycota</taxon>
        <taxon>Pezizomycotina</taxon>
        <taxon>Sordariomycetes</taxon>
        <taxon>Hypocreomycetidae</taxon>
        <taxon>Hypocreales</taxon>
        <taxon>Clavicipitaceae</taxon>
        <taxon>Claviceps</taxon>
    </lineage>
</organism>
<protein>
    <submittedName>
        <fullName evidence="2">Uncharacterized protein</fullName>
    </submittedName>
</protein>
<dbReference type="OrthoDB" id="4357148at2759"/>
<evidence type="ECO:0000256" key="1">
    <source>
        <dbReference type="SAM" id="MobiDB-lite"/>
    </source>
</evidence>
<reference evidence="2" key="1">
    <citation type="journal article" date="2020" name="bioRxiv">
        <title>Whole genome comparisons of ergot fungi reveals the divergence and evolution of species within the genus Claviceps are the result of varying mechanisms driving genome evolution and host range expansion.</title>
        <authorList>
            <person name="Wyka S.A."/>
            <person name="Mondo S.J."/>
            <person name="Liu M."/>
            <person name="Dettman J."/>
            <person name="Nalam V."/>
            <person name="Broders K.D."/>
        </authorList>
    </citation>
    <scope>NUCLEOTIDE SEQUENCE</scope>
    <source>
        <strain evidence="2">CCC 489</strain>
    </source>
</reference>
<evidence type="ECO:0000313" key="2">
    <source>
        <dbReference type="EMBL" id="KAG5927912.1"/>
    </source>
</evidence>
<keyword evidence="3" id="KW-1185">Reference proteome</keyword>
<feature type="region of interest" description="Disordered" evidence="1">
    <location>
        <begin position="57"/>
        <end position="86"/>
    </location>
</feature>
<proteinExistence type="predicted"/>
<accession>A0A8K0J904</accession>
<comment type="caution">
    <text evidence="2">The sequence shown here is derived from an EMBL/GenBank/DDBJ whole genome shotgun (WGS) entry which is preliminary data.</text>
</comment>
<evidence type="ECO:0000313" key="3">
    <source>
        <dbReference type="Proteomes" id="UP000811619"/>
    </source>
</evidence>
<feature type="compositionally biased region" description="Basic and acidic residues" evidence="1">
    <location>
        <begin position="57"/>
        <end position="77"/>
    </location>
</feature>
<feature type="compositionally biased region" description="Basic and acidic residues" evidence="1">
    <location>
        <begin position="1"/>
        <end position="16"/>
    </location>
</feature>
<name>A0A8K0J904_9HYPO</name>
<dbReference type="Proteomes" id="UP000811619">
    <property type="component" value="Unassembled WGS sequence"/>
</dbReference>